<feature type="compositionally biased region" description="Basic and acidic residues" evidence="1">
    <location>
        <begin position="16"/>
        <end position="35"/>
    </location>
</feature>
<evidence type="ECO:0000313" key="3">
    <source>
        <dbReference type="EMBL" id="MBM6401024.1"/>
    </source>
</evidence>
<accession>A0ABS2CMC9</accession>
<feature type="compositionally biased region" description="Low complexity" evidence="1">
    <location>
        <begin position="1"/>
        <end position="12"/>
    </location>
</feature>
<keyword evidence="2" id="KW-0812">Transmembrane</keyword>
<dbReference type="Proteomes" id="UP001430172">
    <property type="component" value="Unassembled WGS sequence"/>
</dbReference>
<keyword evidence="2" id="KW-0472">Membrane</keyword>
<keyword evidence="4" id="KW-1185">Reference proteome</keyword>
<organism evidence="3 4">
    <name type="scientific">Phycicoccus sonneratiae</name>
    <dbReference type="NCBI Taxonomy" id="2807628"/>
    <lineage>
        <taxon>Bacteria</taxon>
        <taxon>Bacillati</taxon>
        <taxon>Actinomycetota</taxon>
        <taxon>Actinomycetes</taxon>
        <taxon>Micrococcales</taxon>
        <taxon>Intrasporangiaceae</taxon>
        <taxon>Phycicoccus</taxon>
    </lineage>
</organism>
<evidence type="ECO:0000256" key="2">
    <source>
        <dbReference type="SAM" id="Phobius"/>
    </source>
</evidence>
<comment type="caution">
    <text evidence="3">The sequence shown here is derived from an EMBL/GenBank/DDBJ whole genome shotgun (WGS) entry which is preliminary data.</text>
</comment>
<sequence>MDTTEGTTTDDLTPQEARERLARAEEARERRSGDRHVHGLATAGFGLLMGAYLTLSRLGQGTGWETPLLAAYAGFLVLLTLWQTRATRSWPRRARAVCYSGLAGSVVLFMAGIMTFNYREHQRELAGLAAGEDPVLLVLAGVLAALPMVLAGIVVRRGPRA</sequence>
<keyword evidence="2" id="KW-1133">Transmembrane helix</keyword>
<evidence type="ECO:0008006" key="5">
    <source>
        <dbReference type="Google" id="ProtNLM"/>
    </source>
</evidence>
<feature type="transmembrane region" description="Helical" evidence="2">
    <location>
        <begin position="136"/>
        <end position="155"/>
    </location>
</feature>
<gene>
    <name evidence="3" type="ORF">JQN70_11545</name>
</gene>
<feature type="region of interest" description="Disordered" evidence="1">
    <location>
        <begin position="1"/>
        <end position="35"/>
    </location>
</feature>
<reference evidence="3" key="1">
    <citation type="submission" date="2021-02" db="EMBL/GenBank/DDBJ databases">
        <title>Phycicoccus sp. MQZ13P-5T, whole genome shotgun sequence.</title>
        <authorList>
            <person name="Tuo L."/>
        </authorList>
    </citation>
    <scope>NUCLEOTIDE SEQUENCE</scope>
    <source>
        <strain evidence="3">MQZ13P-5</strain>
    </source>
</reference>
<proteinExistence type="predicted"/>
<dbReference type="EMBL" id="JAFDVD010000012">
    <property type="protein sequence ID" value="MBM6401024.1"/>
    <property type="molecule type" value="Genomic_DNA"/>
</dbReference>
<feature type="transmembrane region" description="Helical" evidence="2">
    <location>
        <begin position="96"/>
        <end position="116"/>
    </location>
</feature>
<feature type="transmembrane region" description="Helical" evidence="2">
    <location>
        <begin position="67"/>
        <end position="84"/>
    </location>
</feature>
<evidence type="ECO:0000256" key="1">
    <source>
        <dbReference type="SAM" id="MobiDB-lite"/>
    </source>
</evidence>
<protein>
    <recommendedName>
        <fullName evidence="5">Integral membrane protein</fullName>
    </recommendedName>
</protein>
<evidence type="ECO:0000313" key="4">
    <source>
        <dbReference type="Proteomes" id="UP001430172"/>
    </source>
</evidence>
<name>A0ABS2CMC9_9MICO</name>
<feature type="transmembrane region" description="Helical" evidence="2">
    <location>
        <begin position="37"/>
        <end position="55"/>
    </location>
</feature>
<dbReference type="RefSeq" id="WP_204131487.1">
    <property type="nucleotide sequence ID" value="NZ_JAFDVD010000012.1"/>
</dbReference>